<dbReference type="FunFam" id="1.20.120.1530:FF:000002">
    <property type="entry name" value="Two-component osmosensing histidine kinase"/>
    <property type="match status" value="1"/>
</dbReference>
<accession>A0AAV3WJQ6</accession>
<dbReference type="Proteomes" id="UP001050975">
    <property type="component" value="Unassembled WGS sequence"/>
</dbReference>
<organism evidence="4 5">
    <name type="scientific">Microseira wollei NIES-4236</name>
    <dbReference type="NCBI Taxonomy" id="2530354"/>
    <lineage>
        <taxon>Bacteria</taxon>
        <taxon>Bacillati</taxon>
        <taxon>Cyanobacteriota</taxon>
        <taxon>Cyanophyceae</taxon>
        <taxon>Oscillatoriophycideae</taxon>
        <taxon>Aerosakkonematales</taxon>
        <taxon>Aerosakkonemataceae</taxon>
        <taxon>Microseira</taxon>
    </lineage>
</organism>
<dbReference type="PANTHER" id="PTHR45339:SF1">
    <property type="entry name" value="HYBRID SIGNAL TRANSDUCTION HISTIDINE KINASE J"/>
    <property type="match status" value="1"/>
</dbReference>
<keyword evidence="5" id="KW-1185">Reference proteome</keyword>
<feature type="domain" description="HAMP" evidence="3">
    <location>
        <begin position="264"/>
        <end position="316"/>
    </location>
</feature>
<evidence type="ECO:0000313" key="4">
    <source>
        <dbReference type="EMBL" id="GET40449.1"/>
    </source>
</evidence>
<keyword evidence="1" id="KW-0597">Phosphoprotein</keyword>
<dbReference type="Gene3D" id="1.10.287.950">
    <property type="entry name" value="Methyl-accepting chemotaxis protein"/>
    <property type="match status" value="1"/>
</dbReference>
<name>A0AAV3WJQ6_9CYAN</name>
<gene>
    <name evidence="4" type="ORF">MiSe_52580</name>
</gene>
<dbReference type="PROSITE" id="PS50885">
    <property type="entry name" value="HAMP"/>
    <property type="match status" value="3"/>
</dbReference>
<dbReference type="Gene3D" id="1.20.120.1530">
    <property type="match status" value="3"/>
</dbReference>
<dbReference type="GO" id="GO:0071474">
    <property type="term" value="P:cellular hyperosmotic response"/>
    <property type="evidence" value="ECO:0007669"/>
    <property type="project" value="TreeGrafter"/>
</dbReference>
<dbReference type="EMBL" id="BLAY01000091">
    <property type="protein sequence ID" value="GET40449.1"/>
    <property type="molecule type" value="Genomic_DNA"/>
</dbReference>
<dbReference type="GO" id="GO:0004673">
    <property type="term" value="F:protein histidine kinase activity"/>
    <property type="evidence" value="ECO:0007669"/>
    <property type="project" value="TreeGrafter"/>
</dbReference>
<keyword evidence="2" id="KW-0902">Two-component regulatory system</keyword>
<dbReference type="SMART" id="SM00304">
    <property type="entry name" value="HAMP"/>
    <property type="match status" value="3"/>
</dbReference>
<dbReference type="AlphaFoldDB" id="A0AAV3WJQ6"/>
<reference evidence="4" key="1">
    <citation type="submission" date="2019-10" db="EMBL/GenBank/DDBJ databases">
        <title>Draft genome sequece of Microseira wollei NIES-4236.</title>
        <authorList>
            <person name="Yamaguchi H."/>
            <person name="Suzuki S."/>
            <person name="Kawachi M."/>
        </authorList>
    </citation>
    <scope>NUCLEOTIDE SEQUENCE</scope>
    <source>
        <strain evidence="4">NIES-4236</strain>
    </source>
</reference>
<dbReference type="CDD" id="cd06225">
    <property type="entry name" value="HAMP"/>
    <property type="match status" value="3"/>
</dbReference>
<dbReference type="GO" id="GO:0016020">
    <property type="term" value="C:membrane"/>
    <property type="evidence" value="ECO:0007669"/>
    <property type="project" value="InterPro"/>
</dbReference>
<feature type="domain" description="HAMP" evidence="3">
    <location>
        <begin position="75"/>
        <end position="132"/>
    </location>
</feature>
<feature type="domain" description="HAMP" evidence="3">
    <location>
        <begin position="172"/>
        <end position="224"/>
    </location>
</feature>
<dbReference type="PANTHER" id="PTHR45339">
    <property type="entry name" value="HYBRID SIGNAL TRANSDUCTION HISTIDINE KINASE J"/>
    <property type="match status" value="1"/>
</dbReference>
<dbReference type="InterPro" id="IPR003660">
    <property type="entry name" value="HAMP_dom"/>
</dbReference>
<dbReference type="GO" id="GO:0000160">
    <property type="term" value="P:phosphorelay signal transduction system"/>
    <property type="evidence" value="ECO:0007669"/>
    <property type="project" value="UniProtKB-KW"/>
</dbReference>
<dbReference type="SUPFAM" id="SSF58104">
    <property type="entry name" value="Methyl-accepting chemotaxis protein (MCP) signaling domain"/>
    <property type="match status" value="1"/>
</dbReference>
<dbReference type="Pfam" id="PF00672">
    <property type="entry name" value="HAMP"/>
    <property type="match status" value="2"/>
</dbReference>
<evidence type="ECO:0000313" key="5">
    <source>
        <dbReference type="Proteomes" id="UP001050975"/>
    </source>
</evidence>
<evidence type="ECO:0000256" key="2">
    <source>
        <dbReference type="ARBA" id="ARBA00023012"/>
    </source>
</evidence>
<evidence type="ECO:0000259" key="3">
    <source>
        <dbReference type="PROSITE" id="PS50885"/>
    </source>
</evidence>
<dbReference type="Pfam" id="PF18947">
    <property type="entry name" value="HAMP_2"/>
    <property type="match status" value="1"/>
</dbReference>
<comment type="caution">
    <text evidence="4">The sequence shown here is derived from an EMBL/GenBank/DDBJ whole genome shotgun (WGS) entry which is preliminary data.</text>
</comment>
<sequence>MRDGDFTVRLDENNGLGEIATVFNQMVSVNQKFVNELIPIHQGVVEEGKVNKQVAHKEFKGTWTASIDAVNEMVNSLVNPTIEIARVLHAVSKGDLSQKFELEVEGKQIKGLFRRIGTTLNKMVDQLNAFALELNRVAVEVGSEGILGSQACVEGVSGIWKDLTASVNLMANNLTNQVRNITKVATAIGVGDLSEKITVDAKGEILQLKDTLNQMVDSLNDFASEVTRVAREVGTEGILGGQAQVRGVAGIWKELTDSVNLMAHNLTDQVRNISEVTTAVANGDLSKKITVEAKGEILELKNTVNQMTARLDGFASEVTRLTKEVVNGKLGGQAVVSGVSGIWQDLTDDVNLMAANLTDQVQRIGGVAIALNNASEQLLADSQNMGAAAEETSAPAGTVASAAEQVSVNVQSVATGIDQMNASIKEIAKSAAEAATVANSAVKTAETK</sequence>
<protein>
    <submittedName>
        <fullName evidence="4">Methyl-accepting chemotaxis sensory transducer</fullName>
    </submittedName>
</protein>
<evidence type="ECO:0000256" key="1">
    <source>
        <dbReference type="ARBA" id="ARBA00022553"/>
    </source>
</evidence>
<proteinExistence type="predicted"/>